<accession>C5BR42</accession>
<dbReference type="EMBL" id="CP001614">
    <property type="protein sequence ID" value="ACR14767.1"/>
    <property type="molecule type" value="Genomic_DNA"/>
</dbReference>
<dbReference type="STRING" id="377629.TERTU_1120"/>
<feature type="domain" description="KANL3/Tex30 alpha/beta hydrolase-like" evidence="1">
    <location>
        <begin position="22"/>
        <end position="217"/>
    </location>
</feature>
<dbReference type="AlphaFoldDB" id="C5BR42"/>
<dbReference type="HOGENOM" id="CLU_072792_1_2_6"/>
<proteinExistence type="predicted"/>
<evidence type="ECO:0000313" key="2">
    <source>
        <dbReference type="EMBL" id="ACR14767.1"/>
    </source>
</evidence>
<dbReference type="InterPro" id="IPR026555">
    <property type="entry name" value="NSL3/Tex30"/>
</dbReference>
<evidence type="ECO:0000313" key="3">
    <source>
        <dbReference type="Proteomes" id="UP000009080"/>
    </source>
</evidence>
<reference evidence="2 3" key="1">
    <citation type="journal article" date="2009" name="PLoS ONE">
        <title>The complete genome of Teredinibacter turnerae T7901: an intracellular endosymbiont of marine wood-boring bivalves (shipworms).</title>
        <authorList>
            <person name="Yang J.C."/>
            <person name="Madupu R."/>
            <person name="Durkin A.S."/>
            <person name="Ekborg N.A."/>
            <person name="Pedamallu C.S."/>
            <person name="Hostetler J.B."/>
            <person name="Radune D."/>
            <person name="Toms B.S."/>
            <person name="Henrissat B."/>
            <person name="Coutinho P.M."/>
            <person name="Schwarz S."/>
            <person name="Field L."/>
            <person name="Trindade-Silva A.E."/>
            <person name="Soares C.A.G."/>
            <person name="Elshahawi S."/>
            <person name="Hanora A."/>
            <person name="Schmidt E.W."/>
            <person name="Haygood M.G."/>
            <person name="Posfai J."/>
            <person name="Benner J."/>
            <person name="Madinger C."/>
            <person name="Nove J."/>
            <person name="Anton B."/>
            <person name="Chaudhary K."/>
            <person name="Foster J."/>
            <person name="Holman A."/>
            <person name="Kumar S."/>
            <person name="Lessard P.A."/>
            <person name="Luyten Y.A."/>
            <person name="Slatko B."/>
            <person name="Wood N."/>
            <person name="Wu B."/>
            <person name="Teplitski M."/>
            <person name="Mougous J.D."/>
            <person name="Ward N."/>
            <person name="Eisen J.A."/>
            <person name="Badger J.H."/>
            <person name="Distel D.L."/>
        </authorList>
    </citation>
    <scope>NUCLEOTIDE SEQUENCE [LARGE SCALE GENOMIC DNA]</scope>
    <source>
        <strain evidence="3">ATCC 39867 / T7901</strain>
    </source>
</reference>
<gene>
    <name evidence="2" type="ordered locus">TERTU_1120</name>
</gene>
<dbReference type="InterPro" id="IPR046879">
    <property type="entry name" value="KANL3/Tex30_Abhydrolase"/>
</dbReference>
<dbReference type="eggNOG" id="COG3571">
    <property type="taxonomic scope" value="Bacteria"/>
</dbReference>
<dbReference type="Pfam" id="PF20408">
    <property type="entry name" value="Abhydrolase_11"/>
    <property type="match status" value="1"/>
</dbReference>
<dbReference type="PANTHER" id="PTHR13136:SF11">
    <property type="entry name" value="TESTIS-EXPRESSED PROTEIN 30"/>
    <property type="match status" value="1"/>
</dbReference>
<keyword evidence="3" id="KW-1185">Reference proteome</keyword>
<dbReference type="Proteomes" id="UP000009080">
    <property type="component" value="Chromosome"/>
</dbReference>
<organism evidence="2 3">
    <name type="scientific">Teredinibacter turnerae (strain ATCC 39867 / T7901)</name>
    <dbReference type="NCBI Taxonomy" id="377629"/>
    <lineage>
        <taxon>Bacteria</taxon>
        <taxon>Pseudomonadati</taxon>
        <taxon>Pseudomonadota</taxon>
        <taxon>Gammaproteobacteria</taxon>
        <taxon>Cellvibrionales</taxon>
        <taxon>Cellvibrionaceae</taxon>
        <taxon>Teredinibacter</taxon>
    </lineage>
</organism>
<dbReference type="RefSeq" id="WP_015820881.1">
    <property type="nucleotide sequence ID" value="NC_012997.1"/>
</dbReference>
<dbReference type="InterPro" id="IPR029058">
    <property type="entry name" value="AB_hydrolase_fold"/>
</dbReference>
<sequence length="221" mass="23740">MSDTCTQWGDFPVIVDTPARPRALVVLAHGAGLGMDSPFMGEMASALAAAGLHVVRFEFPYMARRRRGEGKPPPNRMPVLLETWSAMIAAAREQTTLPIYVAGKSMGGRAASEWLAVHSDSAVAGGIAYGYPFHPPAKPDSLRTAHLSGLQKPLLILQGTRDPFGKPQEVTGYDLGAHTNVMWLDSGDHDYKPLKKSGRTQLQLIAEAASASATFVQTTSR</sequence>
<dbReference type="Gene3D" id="3.40.50.1820">
    <property type="entry name" value="alpha/beta hydrolase"/>
    <property type="match status" value="1"/>
</dbReference>
<name>C5BR42_TERTT</name>
<protein>
    <submittedName>
        <fullName evidence="2">Esterase/lipase/thioesterase family catalytic domain protein</fullName>
    </submittedName>
</protein>
<dbReference type="PANTHER" id="PTHR13136">
    <property type="entry name" value="TESTIS DEVELOPMENT PROTEIN PRTD"/>
    <property type="match status" value="1"/>
</dbReference>
<dbReference type="OrthoDB" id="652634at2"/>
<dbReference type="ESTHER" id="tertt-c5br42">
    <property type="family name" value="NLS3-Tex30"/>
</dbReference>
<evidence type="ECO:0000259" key="1">
    <source>
        <dbReference type="Pfam" id="PF20408"/>
    </source>
</evidence>
<dbReference type="KEGG" id="ttu:TERTU_1120"/>
<dbReference type="SUPFAM" id="SSF53474">
    <property type="entry name" value="alpha/beta-Hydrolases"/>
    <property type="match status" value="1"/>
</dbReference>